<keyword evidence="6 8" id="KW-0472">Membrane</keyword>
<evidence type="ECO:0000256" key="6">
    <source>
        <dbReference type="ARBA" id="ARBA00023136"/>
    </source>
</evidence>
<dbReference type="OrthoDB" id="6612291at2759"/>
<feature type="transmembrane region" description="Helical" evidence="8">
    <location>
        <begin position="447"/>
        <end position="466"/>
    </location>
</feature>
<accession>A0A9N9UEH4</accession>
<dbReference type="PROSITE" id="PS00217">
    <property type="entry name" value="SUGAR_TRANSPORT_2"/>
    <property type="match status" value="1"/>
</dbReference>
<feature type="transmembrane region" description="Helical" evidence="8">
    <location>
        <begin position="417"/>
        <end position="435"/>
    </location>
</feature>
<dbReference type="InterPro" id="IPR020846">
    <property type="entry name" value="MFS_dom"/>
</dbReference>
<feature type="transmembrane region" description="Helical" evidence="8">
    <location>
        <begin position="376"/>
        <end position="396"/>
    </location>
</feature>
<feature type="transmembrane region" description="Helical" evidence="8">
    <location>
        <begin position="349"/>
        <end position="370"/>
    </location>
</feature>
<dbReference type="PRINTS" id="PR00171">
    <property type="entry name" value="SUGRTRNSPORT"/>
</dbReference>
<feature type="transmembrane region" description="Helical" evidence="8">
    <location>
        <begin position="12"/>
        <end position="35"/>
    </location>
</feature>
<name>A0A9N9UEH4_9HYPO</name>
<dbReference type="InterPro" id="IPR005829">
    <property type="entry name" value="Sugar_transporter_CS"/>
</dbReference>
<dbReference type="InterPro" id="IPR050360">
    <property type="entry name" value="MFS_Sugar_Transporters"/>
</dbReference>
<dbReference type="SUPFAM" id="SSF103473">
    <property type="entry name" value="MFS general substrate transporter"/>
    <property type="match status" value="1"/>
</dbReference>
<evidence type="ECO:0000313" key="11">
    <source>
        <dbReference type="Proteomes" id="UP000754883"/>
    </source>
</evidence>
<evidence type="ECO:0000256" key="7">
    <source>
        <dbReference type="RuleBase" id="RU003346"/>
    </source>
</evidence>
<evidence type="ECO:0000256" key="5">
    <source>
        <dbReference type="ARBA" id="ARBA00022989"/>
    </source>
</evidence>
<feature type="transmembrane region" description="Helical" evidence="8">
    <location>
        <begin position="72"/>
        <end position="92"/>
    </location>
</feature>
<evidence type="ECO:0000259" key="9">
    <source>
        <dbReference type="PROSITE" id="PS50850"/>
    </source>
</evidence>
<gene>
    <name evidence="10" type="ORF">CBYS24578_00014152</name>
</gene>
<feature type="transmembrane region" description="Helical" evidence="8">
    <location>
        <begin position="128"/>
        <end position="148"/>
    </location>
</feature>
<dbReference type="PANTHER" id="PTHR48022">
    <property type="entry name" value="PLASTIDIC GLUCOSE TRANSPORTER 4"/>
    <property type="match status" value="1"/>
</dbReference>
<feature type="domain" description="Major facilitator superfamily (MFS) profile" evidence="9">
    <location>
        <begin position="34"/>
        <end position="470"/>
    </location>
</feature>
<evidence type="ECO:0000256" key="2">
    <source>
        <dbReference type="ARBA" id="ARBA00010992"/>
    </source>
</evidence>
<dbReference type="PROSITE" id="PS50850">
    <property type="entry name" value="MFS"/>
    <property type="match status" value="1"/>
</dbReference>
<dbReference type="GO" id="GO:0016020">
    <property type="term" value="C:membrane"/>
    <property type="evidence" value="ECO:0007669"/>
    <property type="project" value="UniProtKB-SubCell"/>
</dbReference>
<keyword evidence="5 8" id="KW-1133">Transmembrane helix</keyword>
<dbReference type="Gene3D" id="1.20.1250.20">
    <property type="entry name" value="MFS general substrate transporter like domains"/>
    <property type="match status" value="1"/>
</dbReference>
<protein>
    <recommendedName>
        <fullName evidence="9">Major facilitator superfamily (MFS) profile domain-containing protein</fullName>
    </recommendedName>
</protein>
<evidence type="ECO:0000313" key="10">
    <source>
        <dbReference type="EMBL" id="CAG9988740.1"/>
    </source>
</evidence>
<keyword evidence="4 8" id="KW-0812">Transmembrane</keyword>
<feature type="transmembrane region" description="Helical" evidence="8">
    <location>
        <begin position="104"/>
        <end position="122"/>
    </location>
</feature>
<comment type="similarity">
    <text evidence="2 7">Belongs to the major facilitator superfamily. Sugar transporter (TC 2.A.1.1) family.</text>
</comment>
<dbReference type="AlphaFoldDB" id="A0A9N9UEH4"/>
<feature type="transmembrane region" description="Helical" evidence="8">
    <location>
        <begin position="192"/>
        <end position="213"/>
    </location>
</feature>
<keyword evidence="3 7" id="KW-0813">Transport</keyword>
<evidence type="ECO:0000256" key="3">
    <source>
        <dbReference type="ARBA" id="ARBA00022448"/>
    </source>
</evidence>
<comment type="caution">
    <text evidence="10">The sequence shown here is derived from an EMBL/GenBank/DDBJ whole genome shotgun (WGS) entry which is preliminary data.</text>
</comment>
<proteinExistence type="inferred from homology"/>
<evidence type="ECO:0000256" key="4">
    <source>
        <dbReference type="ARBA" id="ARBA00022692"/>
    </source>
</evidence>
<reference evidence="11" key="1">
    <citation type="submission" date="2019-06" db="EMBL/GenBank/DDBJ databases">
        <authorList>
            <person name="Broberg M."/>
        </authorList>
    </citation>
    <scope>NUCLEOTIDE SEQUENCE [LARGE SCALE GENOMIC DNA]</scope>
</reference>
<feature type="transmembrane region" description="Helical" evidence="8">
    <location>
        <begin position="282"/>
        <end position="300"/>
    </location>
</feature>
<evidence type="ECO:0000256" key="1">
    <source>
        <dbReference type="ARBA" id="ARBA00004141"/>
    </source>
</evidence>
<dbReference type="Proteomes" id="UP000754883">
    <property type="component" value="Unassembled WGS sequence"/>
</dbReference>
<dbReference type="NCBIfam" id="TIGR00879">
    <property type="entry name" value="SP"/>
    <property type="match status" value="1"/>
</dbReference>
<dbReference type="EMBL" id="CABFNO020001454">
    <property type="protein sequence ID" value="CAG9988740.1"/>
    <property type="molecule type" value="Genomic_DNA"/>
</dbReference>
<dbReference type="GO" id="GO:0005351">
    <property type="term" value="F:carbohydrate:proton symporter activity"/>
    <property type="evidence" value="ECO:0007669"/>
    <property type="project" value="TreeGrafter"/>
</dbReference>
<feature type="transmembrane region" description="Helical" evidence="8">
    <location>
        <begin position="320"/>
        <end position="340"/>
    </location>
</feature>
<dbReference type="Pfam" id="PF00083">
    <property type="entry name" value="Sugar_tr"/>
    <property type="match status" value="1"/>
</dbReference>
<dbReference type="InterPro" id="IPR003663">
    <property type="entry name" value="Sugar/inositol_transpt"/>
</dbReference>
<dbReference type="InterPro" id="IPR036259">
    <property type="entry name" value="MFS_trans_sf"/>
</dbReference>
<evidence type="ECO:0000256" key="8">
    <source>
        <dbReference type="SAM" id="Phobius"/>
    </source>
</evidence>
<comment type="subcellular location">
    <subcellularLocation>
        <location evidence="1">Membrane</location>
        <topology evidence="1">Multi-pass membrane protein</topology>
    </subcellularLocation>
</comment>
<keyword evidence="11" id="KW-1185">Reference proteome</keyword>
<dbReference type="PROSITE" id="PS00216">
    <property type="entry name" value="SUGAR_TRANSPORT_1"/>
    <property type="match status" value="1"/>
</dbReference>
<dbReference type="PANTHER" id="PTHR48022:SF80">
    <property type="entry name" value="SUGAR TRANSPORTER, PUTATIVE (AFU_ORTHOLOGUE AFUA_3G12170)-RELATED"/>
    <property type="match status" value="1"/>
</dbReference>
<dbReference type="InterPro" id="IPR005828">
    <property type="entry name" value="MFS_sugar_transport-like"/>
</dbReference>
<organism evidence="10 11">
    <name type="scientific">Clonostachys byssicola</name>
    <dbReference type="NCBI Taxonomy" id="160290"/>
    <lineage>
        <taxon>Eukaryota</taxon>
        <taxon>Fungi</taxon>
        <taxon>Dikarya</taxon>
        <taxon>Ascomycota</taxon>
        <taxon>Pezizomycotina</taxon>
        <taxon>Sordariomycetes</taxon>
        <taxon>Hypocreomycetidae</taxon>
        <taxon>Hypocreales</taxon>
        <taxon>Bionectriaceae</taxon>
        <taxon>Clonostachys</taxon>
    </lineage>
</organism>
<feature type="transmembrane region" description="Helical" evidence="8">
    <location>
        <begin position="160"/>
        <end position="180"/>
    </location>
</feature>
<dbReference type="FunFam" id="1.20.1250.20:FF:000090">
    <property type="entry name" value="MFS sugar transporter, putative"/>
    <property type="match status" value="1"/>
</dbReference>
<sequence>MAAKQSVNWYTWGCALFAAVSNTNSMIALNLRFVLGTHLDSPYRYGIDSGVITTVIAQEHFSEYFHPFTADIKGAVVSTFNGGAVFGVFFAGWSADYLGRKKTIAIASVIALIAGIIQAASVHIGMLIAGRIVGGFAVGMMNMTIPIYNSEISPPEKRGMIAGLHAQFVGFGFAAANWVGFGCSYASGQFQWRFPLAFQCLPALVVMFGIYFLPYSPRWLLEHDRDDEALVVIRRLHGNIGHDDSFFLAEYNQMREQIRYEKTVTKAGWREVFSTAGNRKRVMLAVLVQVFTQMSGINVVNYFQTDLYKGLGMTGHMPTLLAGIYGLVGPIANVICLYYVDTWGRRKTLWITGLIMALDMGLVMGLSGGYGASQNMVAKGFTIAFIFCFTAIYSLGYNSIHYIYVPEIMTMAVRAKGSAISVVSNVLINIVFNQVSPIAFKQVGYKYYSLFICTNLVGAIVVYLLFPETKGKSLEEIAEIFGDEVVVADLDKTQAKMADTLEEAEQVEHRNAQK</sequence>
<reference evidence="10 11" key="2">
    <citation type="submission" date="2021-10" db="EMBL/GenBank/DDBJ databases">
        <authorList>
            <person name="Piombo E."/>
        </authorList>
    </citation>
    <scope>NUCLEOTIDE SEQUENCE [LARGE SCALE GENOMIC DNA]</scope>
</reference>